<evidence type="ECO:0000313" key="6">
    <source>
        <dbReference type="Proteomes" id="UP000030661"/>
    </source>
</evidence>
<dbReference type="STRING" id="1499967.U27_04002"/>
<keyword evidence="3" id="KW-0963">Cytoplasm</keyword>
<name>A0A081BXI3_VECG1</name>
<dbReference type="InterPro" id="IPR039315">
    <property type="entry name" value="CheW"/>
</dbReference>
<accession>A0A081BXI3</accession>
<dbReference type="Proteomes" id="UP000030661">
    <property type="component" value="Unassembled WGS sequence"/>
</dbReference>
<dbReference type="EMBL" id="DF820465">
    <property type="protein sequence ID" value="GAK57038.1"/>
    <property type="molecule type" value="Genomic_DNA"/>
</dbReference>
<dbReference type="InterPro" id="IPR036061">
    <property type="entry name" value="CheW-like_dom_sf"/>
</dbReference>
<protein>
    <recommendedName>
        <fullName evidence="2">Chemotaxis protein CheW</fullName>
    </recommendedName>
</protein>
<evidence type="ECO:0000256" key="1">
    <source>
        <dbReference type="ARBA" id="ARBA00004496"/>
    </source>
</evidence>
<dbReference type="HOGENOM" id="CLU_108791_0_0_0"/>
<dbReference type="InterPro" id="IPR002545">
    <property type="entry name" value="CheW-lke_dom"/>
</dbReference>
<dbReference type="GO" id="GO:0007165">
    <property type="term" value="P:signal transduction"/>
    <property type="evidence" value="ECO:0007669"/>
    <property type="project" value="InterPro"/>
</dbReference>
<feature type="domain" description="CheW-like" evidence="4">
    <location>
        <begin position="75"/>
        <end position="225"/>
    </location>
</feature>
<sequence>MEETTHIHNCWKRIGVWGQVERLTCPLLEQVIHCRNCQVFTQAGRQLLERNLPQEYRNDWTGVLAQKKEEELIGTLSVVIFRIEREWLAISTHLFEEIMSADQIQSLLHRIPHRKNPVLMGMINVHGEIWLCVSLRELLGIERLTDQEETRNISKRMMVINSDDGRWVFPVDEIHGISRVHASTFQNVPVTVVKAKSTFTKGIFEWQEKRVAFLDEDLLLYSLTRSVK</sequence>
<dbReference type="Gene3D" id="2.30.30.40">
    <property type="entry name" value="SH3 Domains"/>
    <property type="match status" value="1"/>
</dbReference>
<gene>
    <name evidence="5" type="ORF">U27_04002</name>
</gene>
<dbReference type="GO" id="GO:0006935">
    <property type="term" value="P:chemotaxis"/>
    <property type="evidence" value="ECO:0007669"/>
    <property type="project" value="InterPro"/>
</dbReference>
<organism evidence="5">
    <name type="scientific">Vecturithrix granuli</name>
    <dbReference type="NCBI Taxonomy" id="1499967"/>
    <lineage>
        <taxon>Bacteria</taxon>
        <taxon>Candidatus Moduliflexota</taxon>
        <taxon>Candidatus Vecturitrichia</taxon>
        <taxon>Candidatus Vecturitrichales</taxon>
        <taxon>Candidatus Vecturitrichaceae</taxon>
        <taxon>Candidatus Vecturithrix</taxon>
    </lineage>
</organism>
<dbReference type="PROSITE" id="PS50851">
    <property type="entry name" value="CHEW"/>
    <property type="match status" value="1"/>
</dbReference>
<dbReference type="eggNOG" id="COG0835">
    <property type="taxonomic scope" value="Bacteria"/>
</dbReference>
<dbReference type="PANTHER" id="PTHR22617:SF45">
    <property type="entry name" value="CHEMOTAXIS PROTEIN CHEW"/>
    <property type="match status" value="1"/>
</dbReference>
<dbReference type="PANTHER" id="PTHR22617">
    <property type="entry name" value="CHEMOTAXIS SENSOR HISTIDINE KINASE-RELATED"/>
    <property type="match status" value="1"/>
</dbReference>
<proteinExistence type="predicted"/>
<evidence type="ECO:0000256" key="3">
    <source>
        <dbReference type="ARBA" id="ARBA00022490"/>
    </source>
</evidence>
<dbReference type="AlphaFoldDB" id="A0A081BXI3"/>
<dbReference type="Gene3D" id="2.40.50.180">
    <property type="entry name" value="CheA-289, Domain 4"/>
    <property type="match status" value="1"/>
</dbReference>
<dbReference type="SUPFAM" id="SSF50341">
    <property type="entry name" value="CheW-like"/>
    <property type="match status" value="1"/>
</dbReference>
<dbReference type="SMART" id="SM00260">
    <property type="entry name" value="CheW"/>
    <property type="match status" value="1"/>
</dbReference>
<evidence type="ECO:0000256" key="2">
    <source>
        <dbReference type="ARBA" id="ARBA00021483"/>
    </source>
</evidence>
<evidence type="ECO:0000259" key="4">
    <source>
        <dbReference type="PROSITE" id="PS50851"/>
    </source>
</evidence>
<dbReference type="GO" id="GO:0005829">
    <property type="term" value="C:cytosol"/>
    <property type="evidence" value="ECO:0007669"/>
    <property type="project" value="TreeGrafter"/>
</dbReference>
<dbReference type="Pfam" id="PF01584">
    <property type="entry name" value="CheW"/>
    <property type="match status" value="1"/>
</dbReference>
<comment type="subcellular location">
    <subcellularLocation>
        <location evidence="1">Cytoplasm</location>
    </subcellularLocation>
</comment>
<keyword evidence="6" id="KW-1185">Reference proteome</keyword>
<evidence type="ECO:0000313" key="5">
    <source>
        <dbReference type="EMBL" id="GAK57038.1"/>
    </source>
</evidence>
<reference evidence="5" key="1">
    <citation type="journal article" date="2015" name="PeerJ">
        <title>First genomic representation of candidate bacterial phylum KSB3 points to enhanced environmental sensing as a trigger of wastewater bulking.</title>
        <authorList>
            <person name="Sekiguchi Y."/>
            <person name="Ohashi A."/>
            <person name="Parks D.H."/>
            <person name="Yamauchi T."/>
            <person name="Tyson G.W."/>
            <person name="Hugenholtz P."/>
        </authorList>
    </citation>
    <scope>NUCLEOTIDE SEQUENCE [LARGE SCALE GENOMIC DNA]</scope>
</reference>